<evidence type="ECO:0008006" key="5">
    <source>
        <dbReference type="Google" id="ProtNLM"/>
    </source>
</evidence>
<gene>
    <name evidence="3" type="ordered locus">RSal33209_2501</name>
</gene>
<feature type="compositionally biased region" description="Pro residues" evidence="1">
    <location>
        <begin position="211"/>
        <end position="221"/>
    </location>
</feature>
<dbReference type="Proteomes" id="UP000002007">
    <property type="component" value="Chromosome"/>
</dbReference>
<dbReference type="AlphaFoldDB" id="A9WRE5"/>
<keyword evidence="2" id="KW-1133">Transmembrane helix</keyword>
<organism evidence="3 4">
    <name type="scientific">Renibacterium salmoninarum (strain ATCC 33209 / DSM 20767 / JCM 11484 / NBRC 15589 / NCIMB 2235)</name>
    <dbReference type="NCBI Taxonomy" id="288705"/>
    <lineage>
        <taxon>Bacteria</taxon>
        <taxon>Bacillati</taxon>
        <taxon>Actinomycetota</taxon>
        <taxon>Actinomycetes</taxon>
        <taxon>Micrococcales</taxon>
        <taxon>Micrococcaceae</taxon>
        <taxon>Renibacterium</taxon>
    </lineage>
</organism>
<dbReference type="KEGG" id="rsa:RSal33209_2501"/>
<proteinExistence type="predicted"/>
<evidence type="ECO:0000256" key="1">
    <source>
        <dbReference type="SAM" id="MobiDB-lite"/>
    </source>
</evidence>
<feature type="region of interest" description="Disordered" evidence="1">
    <location>
        <begin position="142"/>
        <end position="221"/>
    </location>
</feature>
<evidence type="ECO:0000313" key="3">
    <source>
        <dbReference type="EMBL" id="ABY24227.1"/>
    </source>
</evidence>
<keyword evidence="2" id="KW-0812">Transmembrane</keyword>
<keyword evidence="2" id="KW-0472">Membrane</keyword>
<dbReference type="EMBL" id="CP000910">
    <property type="protein sequence ID" value="ABY24227.1"/>
    <property type="molecule type" value="Genomic_DNA"/>
</dbReference>
<accession>A9WRE5</accession>
<keyword evidence="4" id="KW-1185">Reference proteome</keyword>
<feature type="compositionally biased region" description="Low complexity" evidence="1">
    <location>
        <begin position="176"/>
        <end position="195"/>
    </location>
</feature>
<dbReference type="eggNOG" id="COG2919">
    <property type="taxonomic scope" value="Bacteria"/>
</dbReference>
<feature type="transmembrane region" description="Helical" evidence="2">
    <location>
        <begin position="61"/>
        <end position="83"/>
    </location>
</feature>
<evidence type="ECO:0000313" key="4">
    <source>
        <dbReference type="Proteomes" id="UP000002007"/>
    </source>
</evidence>
<reference evidence="4" key="1">
    <citation type="journal article" date="2008" name="J. Bacteriol.">
        <title>Genome sequence of the fish pathogen Renibacterium salmoninarum suggests reductive evolution away from an environmental Arthrobacter ancestor.</title>
        <authorList>
            <person name="Wiens G.D."/>
            <person name="Rockey D.D."/>
            <person name="Wu Z."/>
            <person name="Chang J."/>
            <person name="Levy R."/>
            <person name="Crane S."/>
            <person name="Chen D.S."/>
            <person name="Capri G.R."/>
            <person name="Burnett J.R."/>
            <person name="Sudheesh P.S."/>
            <person name="Schipma M.J."/>
            <person name="Burd H."/>
            <person name="Bhattacharyya A."/>
            <person name="Rhodes L.D."/>
            <person name="Kaul R."/>
            <person name="Strom M.S."/>
        </authorList>
    </citation>
    <scope>NUCLEOTIDE SEQUENCE [LARGE SCALE GENOMIC DNA]</scope>
    <source>
        <strain evidence="4">ATCC 33209 / DSM 20767 / JCM 11484 / NBRC 15589 / NCIMB 2235</strain>
    </source>
</reference>
<name>A9WRE5_RENSM</name>
<evidence type="ECO:0000256" key="2">
    <source>
        <dbReference type="SAM" id="Phobius"/>
    </source>
</evidence>
<dbReference type="STRING" id="288705.RSal33209_2501"/>
<protein>
    <recommendedName>
        <fullName evidence="5">Cell division protein FtsL</fullName>
    </recommendedName>
</protein>
<dbReference type="HOGENOM" id="CLU_101737_0_0_11"/>
<feature type="region of interest" description="Disordered" evidence="1">
    <location>
        <begin position="1"/>
        <end position="43"/>
    </location>
</feature>
<sequence>MSTAAQNAGKARAGSFGPVIGNTARKLNPQRTPGQPSAAPKRVRTPLSVVPKAIARRRSPFAVFCFLALVGALATVLVLNISVSSSQYELVQLKTEQSNLNKVNQDLTQKVQNFQAPQNLVSKAQELGMINSTSTGQINVEAGTVAGNPKPATKPDATSPVLAAPALPGSTKPADAAAGTSTSGTATTGQQTVAPPVVPAVPPVDLHGGTVPPPEQKAPQK</sequence>
<dbReference type="RefSeq" id="WP_012245887.1">
    <property type="nucleotide sequence ID" value="NC_010168.1"/>
</dbReference>